<feature type="signal peptide" evidence="1">
    <location>
        <begin position="1"/>
        <end position="25"/>
    </location>
</feature>
<gene>
    <name evidence="2" type="ORF">H1V43_08100</name>
</gene>
<name>A0A7W2CY91_9ACTN</name>
<comment type="caution">
    <text evidence="2">The sequence shown here is derived from an EMBL/GenBank/DDBJ whole genome shotgun (WGS) entry which is preliminary data.</text>
</comment>
<keyword evidence="3" id="KW-1185">Reference proteome</keyword>
<proteinExistence type="predicted"/>
<dbReference type="EMBL" id="JACEQY010000006">
    <property type="protein sequence ID" value="MBA4861350.1"/>
    <property type="molecule type" value="Genomic_DNA"/>
</dbReference>
<sequence>MRRARVLSAVGGAILLALAATPAQASPDIPSGTDQCDSSVDHLGDWYSLTDEKSHHGRNIELHTGSVRDAYAVSRIEDVERGDKLWIDRSFGKFEMKTGEGGTHPSNADVERTGGWKQCGPFTATWLDDLAGWAVTDGVYLQASDTHSYAVRACMRPADSDDSECTDWFVDHL</sequence>
<dbReference type="Proteomes" id="UP000586976">
    <property type="component" value="Unassembled WGS sequence"/>
</dbReference>
<evidence type="ECO:0008006" key="4">
    <source>
        <dbReference type="Google" id="ProtNLM"/>
    </source>
</evidence>
<protein>
    <recommendedName>
        <fullName evidence="4">Secreted protein</fullName>
    </recommendedName>
</protein>
<evidence type="ECO:0000313" key="2">
    <source>
        <dbReference type="EMBL" id="MBA4861350.1"/>
    </source>
</evidence>
<reference evidence="2 3" key="1">
    <citation type="submission" date="2020-07" db="EMBL/GenBank/DDBJ databases">
        <title>Streptomyces isolated from Indian soil.</title>
        <authorList>
            <person name="Mandal S."/>
            <person name="Maiti P.K."/>
        </authorList>
    </citation>
    <scope>NUCLEOTIDE SEQUENCE [LARGE SCALE GENOMIC DNA]</scope>
    <source>
        <strain evidence="2 3">PSKA54</strain>
    </source>
</reference>
<dbReference type="RefSeq" id="WP_181863388.1">
    <property type="nucleotide sequence ID" value="NZ_JACEQY010000006.1"/>
</dbReference>
<keyword evidence="1" id="KW-0732">Signal</keyword>
<evidence type="ECO:0000313" key="3">
    <source>
        <dbReference type="Proteomes" id="UP000586976"/>
    </source>
</evidence>
<accession>A0A7W2CY91</accession>
<dbReference type="AlphaFoldDB" id="A0A7W2CY91"/>
<feature type="chain" id="PRO_5030962596" description="Secreted protein" evidence="1">
    <location>
        <begin position="26"/>
        <end position="173"/>
    </location>
</feature>
<organism evidence="2 3">
    <name type="scientific">Streptomyces himalayensis subsp. aureolus</name>
    <dbReference type="NCBI Taxonomy" id="2758039"/>
    <lineage>
        <taxon>Bacteria</taxon>
        <taxon>Bacillati</taxon>
        <taxon>Actinomycetota</taxon>
        <taxon>Actinomycetes</taxon>
        <taxon>Kitasatosporales</taxon>
        <taxon>Streptomycetaceae</taxon>
        <taxon>Streptomyces</taxon>
        <taxon>Streptomyces himalayensis</taxon>
    </lineage>
</organism>
<evidence type="ECO:0000256" key="1">
    <source>
        <dbReference type="SAM" id="SignalP"/>
    </source>
</evidence>